<reference evidence="4 5" key="1">
    <citation type="submission" date="2016-11" db="EMBL/GenBank/DDBJ databases">
        <authorList>
            <person name="Jaros S."/>
            <person name="Januszkiewicz K."/>
            <person name="Wedrychowicz H."/>
        </authorList>
    </citation>
    <scope>NUCLEOTIDE SEQUENCE [LARGE SCALE GENOMIC DNA]</scope>
    <source>
        <strain evidence="4 5">NF2</strain>
    </source>
</reference>
<organism evidence="4 5">
    <name type="scientific">Brevibacillus formosus</name>
    <dbReference type="NCBI Taxonomy" id="54913"/>
    <lineage>
        <taxon>Bacteria</taxon>
        <taxon>Bacillati</taxon>
        <taxon>Bacillota</taxon>
        <taxon>Bacilli</taxon>
        <taxon>Bacillales</taxon>
        <taxon>Paenibacillaceae</taxon>
        <taxon>Brevibacillus</taxon>
    </lineage>
</organism>
<accession>A0A220MQI4</accession>
<dbReference type="InterPro" id="IPR009057">
    <property type="entry name" value="Homeodomain-like_sf"/>
</dbReference>
<dbReference type="GO" id="GO:0000976">
    <property type="term" value="F:transcription cis-regulatory region binding"/>
    <property type="evidence" value="ECO:0007669"/>
    <property type="project" value="TreeGrafter"/>
</dbReference>
<dbReference type="InterPro" id="IPR036271">
    <property type="entry name" value="Tet_transcr_reg_TetR-rel_C_sf"/>
</dbReference>
<dbReference type="Proteomes" id="UP000197781">
    <property type="component" value="Chromosome"/>
</dbReference>
<dbReference type="SUPFAM" id="SSF46689">
    <property type="entry name" value="Homeodomain-like"/>
    <property type="match status" value="1"/>
</dbReference>
<sequence>MRIAMSSSKSLTSSEKLMIAAIDLIAERGYNGVTTQEIATAAGLSEKTLFRHFGSKRNLLESAFDRFHYTEGLTKLFAEKLTWDLREDLLLISRTYHEMMNRNRKMILISIKDEAHLPGFRERTQKHPRQLMVLFTDYFKEMGKKGKMVQTNPEAQATAFMVMNFGAFLNDLDGTSNFSGVSLEAFIEESVEVFARGLTP</sequence>
<evidence type="ECO:0000259" key="3">
    <source>
        <dbReference type="PROSITE" id="PS50977"/>
    </source>
</evidence>
<dbReference type="InterPro" id="IPR001647">
    <property type="entry name" value="HTH_TetR"/>
</dbReference>
<dbReference type="SUPFAM" id="SSF48498">
    <property type="entry name" value="Tetracyclin repressor-like, C-terminal domain"/>
    <property type="match status" value="1"/>
</dbReference>
<dbReference type="KEGG" id="bfm:BP422_27695"/>
<dbReference type="PANTHER" id="PTHR30055:SF226">
    <property type="entry name" value="HTH-TYPE TRANSCRIPTIONAL REGULATOR PKSA"/>
    <property type="match status" value="1"/>
</dbReference>
<evidence type="ECO:0000256" key="1">
    <source>
        <dbReference type="ARBA" id="ARBA00023125"/>
    </source>
</evidence>
<dbReference type="Pfam" id="PF00440">
    <property type="entry name" value="TetR_N"/>
    <property type="match status" value="1"/>
</dbReference>
<dbReference type="EMBL" id="CP018145">
    <property type="protein sequence ID" value="ASJ56969.1"/>
    <property type="molecule type" value="Genomic_DNA"/>
</dbReference>
<dbReference type="InterPro" id="IPR050109">
    <property type="entry name" value="HTH-type_TetR-like_transc_reg"/>
</dbReference>
<dbReference type="Gene3D" id="1.10.357.10">
    <property type="entry name" value="Tetracycline Repressor, domain 2"/>
    <property type="match status" value="1"/>
</dbReference>
<dbReference type="PROSITE" id="PS50977">
    <property type="entry name" value="HTH_TETR_2"/>
    <property type="match status" value="1"/>
</dbReference>
<dbReference type="PANTHER" id="PTHR30055">
    <property type="entry name" value="HTH-TYPE TRANSCRIPTIONAL REGULATOR RUTR"/>
    <property type="match status" value="1"/>
</dbReference>
<feature type="DNA-binding region" description="H-T-H motif" evidence="2">
    <location>
        <begin position="34"/>
        <end position="53"/>
    </location>
</feature>
<dbReference type="AlphaFoldDB" id="A0A220MQI4"/>
<protein>
    <submittedName>
        <fullName evidence="4">TetR family transcriptional regulator</fullName>
    </submittedName>
</protein>
<proteinExistence type="predicted"/>
<feature type="domain" description="HTH tetR-type" evidence="3">
    <location>
        <begin position="11"/>
        <end position="71"/>
    </location>
</feature>
<keyword evidence="1 2" id="KW-0238">DNA-binding</keyword>
<gene>
    <name evidence="4" type="ORF">BP422_27695</name>
</gene>
<evidence type="ECO:0000313" key="4">
    <source>
        <dbReference type="EMBL" id="ASJ56969.1"/>
    </source>
</evidence>
<name>A0A220MQI4_9BACL</name>
<evidence type="ECO:0000256" key="2">
    <source>
        <dbReference type="PROSITE-ProRule" id="PRU00335"/>
    </source>
</evidence>
<dbReference type="GO" id="GO:0003700">
    <property type="term" value="F:DNA-binding transcription factor activity"/>
    <property type="evidence" value="ECO:0007669"/>
    <property type="project" value="TreeGrafter"/>
</dbReference>
<evidence type="ECO:0000313" key="5">
    <source>
        <dbReference type="Proteomes" id="UP000197781"/>
    </source>
</evidence>
<dbReference type="PRINTS" id="PR00455">
    <property type="entry name" value="HTHTETR"/>
</dbReference>